<dbReference type="EMBL" id="LAZR01000534">
    <property type="protein sequence ID" value="KKN65120.1"/>
    <property type="molecule type" value="Genomic_DNA"/>
</dbReference>
<gene>
    <name evidence="2" type="ORF">LCGC14_0485080</name>
</gene>
<feature type="transmembrane region" description="Helical" evidence="1">
    <location>
        <begin position="43"/>
        <end position="62"/>
    </location>
</feature>
<evidence type="ECO:0000256" key="1">
    <source>
        <dbReference type="SAM" id="Phobius"/>
    </source>
</evidence>
<name>A0A0F9S886_9ZZZZ</name>
<keyword evidence="1" id="KW-1133">Transmembrane helix</keyword>
<sequence length="71" mass="8023">MELMKPLNNELVLESSMPKALIYPLVLLLFTVMFGVAAHLQNIILMILFVSTIPFLIGVIIVRQKRLGTKK</sequence>
<organism evidence="2">
    <name type="scientific">marine sediment metagenome</name>
    <dbReference type="NCBI Taxonomy" id="412755"/>
    <lineage>
        <taxon>unclassified sequences</taxon>
        <taxon>metagenomes</taxon>
        <taxon>ecological metagenomes</taxon>
    </lineage>
</organism>
<feature type="transmembrane region" description="Helical" evidence="1">
    <location>
        <begin position="20"/>
        <end position="37"/>
    </location>
</feature>
<dbReference type="AlphaFoldDB" id="A0A0F9S886"/>
<accession>A0A0F9S886</accession>
<keyword evidence="1" id="KW-0812">Transmembrane</keyword>
<evidence type="ECO:0000313" key="2">
    <source>
        <dbReference type="EMBL" id="KKN65120.1"/>
    </source>
</evidence>
<protein>
    <submittedName>
        <fullName evidence="2">Uncharacterized protein</fullName>
    </submittedName>
</protein>
<comment type="caution">
    <text evidence="2">The sequence shown here is derived from an EMBL/GenBank/DDBJ whole genome shotgun (WGS) entry which is preliminary data.</text>
</comment>
<reference evidence="2" key="1">
    <citation type="journal article" date="2015" name="Nature">
        <title>Complex archaea that bridge the gap between prokaryotes and eukaryotes.</title>
        <authorList>
            <person name="Spang A."/>
            <person name="Saw J.H."/>
            <person name="Jorgensen S.L."/>
            <person name="Zaremba-Niedzwiedzka K."/>
            <person name="Martijn J."/>
            <person name="Lind A.E."/>
            <person name="van Eijk R."/>
            <person name="Schleper C."/>
            <person name="Guy L."/>
            <person name="Ettema T.J."/>
        </authorList>
    </citation>
    <scope>NUCLEOTIDE SEQUENCE</scope>
</reference>
<keyword evidence="1" id="KW-0472">Membrane</keyword>
<proteinExistence type="predicted"/>